<dbReference type="GO" id="GO:0016763">
    <property type="term" value="F:pentosyltransferase activity"/>
    <property type="evidence" value="ECO:0007669"/>
    <property type="project" value="TreeGrafter"/>
</dbReference>
<evidence type="ECO:0000256" key="4">
    <source>
        <dbReference type="ARBA" id="ARBA00022679"/>
    </source>
</evidence>
<feature type="transmembrane region" description="Helical" evidence="8">
    <location>
        <begin position="114"/>
        <end position="133"/>
    </location>
</feature>
<evidence type="ECO:0000256" key="7">
    <source>
        <dbReference type="ARBA" id="ARBA00023136"/>
    </source>
</evidence>
<evidence type="ECO:0000313" key="10">
    <source>
        <dbReference type="EMBL" id="SDD87243.1"/>
    </source>
</evidence>
<evidence type="ECO:0000256" key="1">
    <source>
        <dbReference type="ARBA" id="ARBA00004651"/>
    </source>
</evidence>
<comment type="subcellular location">
    <subcellularLocation>
        <location evidence="1">Cell membrane</location>
        <topology evidence="1">Multi-pass membrane protein</topology>
    </subcellularLocation>
</comment>
<dbReference type="PANTHER" id="PTHR33908:SF11">
    <property type="entry name" value="MEMBRANE PROTEIN"/>
    <property type="match status" value="1"/>
</dbReference>
<evidence type="ECO:0000256" key="3">
    <source>
        <dbReference type="ARBA" id="ARBA00022676"/>
    </source>
</evidence>
<keyword evidence="6 8" id="KW-1133">Transmembrane helix</keyword>
<proteinExistence type="predicted"/>
<keyword evidence="7 8" id="KW-0472">Membrane</keyword>
<protein>
    <submittedName>
        <fullName evidence="10">Dolichyl-phosphate-mannose-protein mannosyltransferase</fullName>
    </submittedName>
</protein>
<sequence>MGNILVNTTNMNLQLDAKTKKNTWILVGFVALKFLLQYVLISPEYDLQRDEYLHLDQAHHLAWGYQSVPPVTSWISSIISLLGNSVFWVKFFPALFGALTLVVVWKAIAALNGNRFALILGATCVLFSALLRLNTLYQPNSLDVLCWTTFYFILIKYFNTERSKWLYAAAIVFAFGFLNKYNIGFLILGLFPALLLSPQRKVFLRKELYLALLLAIILVLPNILWQYNNGFPVIHHLNELAETQLVNVDRLGFLKSQLSFFIGSLFVLISGLYGLLFYKPFQKYRLFFGTLFFTLIVFLYFRAKDYYAIGLYPIYLTFGSVYLSILLKEENKKYWRWAAIAVPMVFFIPMYQFTFPNKSPEYMVAHSSTYKKLGMLRWEDGKDHLIPQDYADMLGWKELALKVDALYTDLPNANETLVLCDNYGQAGAINYYTKVGIKATSFNADYVDWFDLDQKYTNLIRIKDYSEKEDEFKKTSPYFDTAVIADSITNPYAREFKTRIFVFTGAKIDVNKRIKKEIEEVKTDRNN</sequence>
<feature type="transmembrane region" description="Helical" evidence="8">
    <location>
        <begin position="334"/>
        <end position="353"/>
    </location>
</feature>
<dbReference type="PANTHER" id="PTHR33908">
    <property type="entry name" value="MANNOSYLTRANSFERASE YKCB-RELATED"/>
    <property type="match status" value="1"/>
</dbReference>
<dbReference type="GO" id="GO:0005886">
    <property type="term" value="C:plasma membrane"/>
    <property type="evidence" value="ECO:0007669"/>
    <property type="project" value="UniProtKB-SubCell"/>
</dbReference>
<feature type="transmembrane region" description="Helical" evidence="8">
    <location>
        <begin position="258"/>
        <end position="277"/>
    </location>
</feature>
<gene>
    <name evidence="10" type="ORF">SAMN05421636_102174</name>
</gene>
<reference evidence="10 11" key="1">
    <citation type="submission" date="2016-10" db="EMBL/GenBank/DDBJ databases">
        <authorList>
            <person name="de Groot N.N."/>
        </authorList>
    </citation>
    <scope>NUCLEOTIDE SEQUENCE [LARGE SCALE GENOMIC DNA]</scope>
    <source>
        <strain evidence="10 11">DSM 23421</strain>
    </source>
</reference>
<dbReference type="Proteomes" id="UP000199109">
    <property type="component" value="Unassembled WGS sequence"/>
</dbReference>
<dbReference type="InterPro" id="IPR038731">
    <property type="entry name" value="RgtA/B/C-like"/>
</dbReference>
<dbReference type="AlphaFoldDB" id="A0A1G6YB81"/>
<feature type="transmembrane region" description="Helical" evidence="8">
    <location>
        <begin position="307"/>
        <end position="327"/>
    </location>
</feature>
<feature type="transmembrane region" description="Helical" evidence="8">
    <location>
        <begin position="208"/>
        <end position="227"/>
    </location>
</feature>
<evidence type="ECO:0000259" key="9">
    <source>
        <dbReference type="Pfam" id="PF13231"/>
    </source>
</evidence>
<evidence type="ECO:0000313" key="11">
    <source>
        <dbReference type="Proteomes" id="UP000199109"/>
    </source>
</evidence>
<keyword evidence="11" id="KW-1185">Reference proteome</keyword>
<evidence type="ECO:0000256" key="6">
    <source>
        <dbReference type="ARBA" id="ARBA00022989"/>
    </source>
</evidence>
<dbReference type="GO" id="GO:0009103">
    <property type="term" value="P:lipopolysaccharide biosynthetic process"/>
    <property type="evidence" value="ECO:0007669"/>
    <property type="project" value="UniProtKB-ARBA"/>
</dbReference>
<dbReference type="EMBL" id="FNAO01000002">
    <property type="protein sequence ID" value="SDD87243.1"/>
    <property type="molecule type" value="Genomic_DNA"/>
</dbReference>
<evidence type="ECO:0000256" key="2">
    <source>
        <dbReference type="ARBA" id="ARBA00022475"/>
    </source>
</evidence>
<keyword evidence="5 8" id="KW-0812">Transmembrane</keyword>
<feature type="transmembrane region" description="Helical" evidence="8">
    <location>
        <begin position="87"/>
        <end position="108"/>
    </location>
</feature>
<dbReference type="InterPro" id="IPR050297">
    <property type="entry name" value="LipidA_mod_glycosyltrf_83"/>
</dbReference>
<keyword evidence="2" id="KW-1003">Cell membrane</keyword>
<name>A0A1G6YB81_9FLAO</name>
<evidence type="ECO:0000256" key="5">
    <source>
        <dbReference type="ARBA" id="ARBA00022692"/>
    </source>
</evidence>
<evidence type="ECO:0000256" key="8">
    <source>
        <dbReference type="SAM" id="Phobius"/>
    </source>
</evidence>
<accession>A0A1G6YB81</accession>
<dbReference type="Pfam" id="PF13231">
    <property type="entry name" value="PMT_2"/>
    <property type="match status" value="1"/>
</dbReference>
<dbReference type="STRING" id="641691.SAMN05421636_102174"/>
<feature type="domain" description="Glycosyltransferase RgtA/B/C/D-like" evidence="9">
    <location>
        <begin position="68"/>
        <end position="225"/>
    </location>
</feature>
<keyword evidence="4 10" id="KW-0808">Transferase</keyword>
<organism evidence="10 11">
    <name type="scientific">Pricia antarctica</name>
    <dbReference type="NCBI Taxonomy" id="641691"/>
    <lineage>
        <taxon>Bacteria</taxon>
        <taxon>Pseudomonadati</taxon>
        <taxon>Bacteroidota</taxon>
        <taxon>Flavobacteriia</taxon>
        <taxon>Flavobacteriales</taxon>
        <taxon>Flavobacteriaceae</taxon>
        <taxon>Pricia</taxon>
    </lineage>
</organism>
<feature type="transmembrane region" description="Helical" evidence="8">
    <location>
        <begin position="165"/>
        <end position="196"/>
    </location>
</feature>
<feature type="transmembrane region" description="Helical" evidence="8">
    <location>
        <begin position="23"/>
        <end position="41"/>
    </location>
</feature>
<keyword evidence="3 10" id="KW-0328">Glycosyltransferase</keyword>
<feature type="transmembrane region" description="Helical" evidence="8">
    <location>
        <begin position="284"/>
        <end position="301"/>
    </location>
</feature>